<comment type="catalytic activity">
    <reaction evidence="1">
        <text>isopentenyl diphosphate = dimethylallyl diphosphate</text>
        <dbReference type="Rhea" id="RHEA:23284"/>
        <dbReference type="ChEBI" id="CHEBI:57623"/>
        <dbReference type="ChEBI" id="CHEBI:128769"/>
        <dbReference type="EC" id="5.3.3.2"/>
    </reaction>
</comment>
<evidence type="ECO:0000256" key="15">
    <source>
        <dbReference type="ARBA" id="ARBA00023098"/>
    </source>
</evidence>
<feature type="compositionally biased region" description="Basic and acidic residues" evidence="19">
    <location>
        <begin position="66"/>
        <end position="79"/>
    </location>
</feature>
<evidence type="ECO:0000256" key="1">
    <source>
        <dbReference type="ARBA" id="ARBA00000374"/>
    </source>
</evidence>
<dbReference type="Gene3D" id="3.90.79.10">
    <property type="entry name" value="Nucleoside Triphosphate Pyrophosphohydrolase"/>
    <property type="match status" value="1"/>
</dbReference>
<feature type="region of interest" description="Disordered" evidence="19">
    <location>
        <begin position="173"/>
        <end position="206"/>
    </location>
</feature>
<evidence type="ECO:0000256" key="11">
    <source>
        <dbReference type="ARBA" id="ARBA00022778"/>
    </source>
</evidence>
<evidence type="ECO:0000256" key="17">
    <source>
        <dbReference type="ARBA" id="ARBA00023229"/>
    </source>
</evidence>
<comment type="similarity">
    <text evidence="6">Belongs to the IPP isomerase type 1 family.</text>
</comment>
<keyword evidence="14" id="KW-1207">Sterol metabolism</keyword>
<keyword evidence="18" id="KW-0413">Isomerase</keyword>
<dbReference type="SUPFAM" id="SSF55811">
    <property type="entry name" value="Nudix"/>
    <property type="match status" value="1"/>
</dbReference>
<dbReference type="Proteomes" id="UP000694387">
    <property type="component" value="Chromosome 29"/>
</dbReference>
<evidence type="ECO:0000256" key="3">
    <source>
        <dbReference type="ARBA" id="ARBA00003951"/>
    </source>
</evidence>
<comment type="pathway">
    <text evidence="5">Isoprenoid biosynthesis; dimethylallyl diphosphate biosynthesis; dimethylallyl diphosphate from isopentenyl diphosphate: step 1/1.</text>
</comment>
<keyword evidence="16" id="KW-0576">Peroxisome</keyword>
<comment type="function">
    <text evidence="3">Catalyzes the 1,3-allylic rearrangement of the homoallylic substrate isopentenyl (IPP) to its highly electrophilic allylic isomer, dimethylallyl diphosphate (DMAPP).</text>
</comment>
<evidence type="ECO:0000256" key="19">
    <source>
        <dbReference type="SAM" id="MobiDB-lite"/>
    </source>
</evidence>
<dbReference type="GO" id="GO:0006695">
    <property type="term" value="P:cholesterol biosynthetic process"/>
    <property type="evidence" value="ECO:0007669"/>
    <property type="project" value="UniProtKB-KW"/>
</dbReference>
<gene>
    <name evidence="21" type="primary">IDI1</name>
</gene>
<protein>
    <recommendedName>
        <fullName evidence="7">isopentenyl-diphosphate Delta-isomerase</fullName>
        <ecNumber evidence="7">5.3.3.2</ecNumber>
    </recommendedName>
</protein>
<organism evidence="21 22">
    <name type="scientific">Equus asinus</name>
    <name type="common">Donkey</name>
    <name type="synonym">Equus africanus asinus</name>
    <dbReference type="NCBI Taxonomy" id="9793"/>
    <lineage>
        <taxon>Eukaryota</taxon>
        <taxon>Metazoa</taxon>
        <taxon>Chordata</taxon>
        <taxon>Craniata</taxon>
        <taxon>Vertebrata</taxon>
        <taxon>Euteleostomi</taxon>
        <taxon>Mammalia</taxon>
        <taxon>Eutheria</taxon>
        <taxon>Laurasiatheria</taxon>
        <taxon>Perissodactyla</taxon>
        <taxon>Equidae</taxon>
        <taxon>Equus</taxon>
    </lineage>
</organism>
<evidence type="ECO:0000313" key="22">
    <source>
        <dbReference type="Proteomes" id="UP000694387"/>
    </source>
</evidence>
<feature type="compositionally biased region" description="Basic and acidic residues" evidence="19">
    <location>
        <begin position="194"/>
        <end position="206"/>
    </location>
</feature>
<dbReference type="AlphaFoldDB" id="A0A9L0I578"/>
<dbReference type="PROSITE" id="PS51462">
    <property type="entry name" value="NUDIX"/>
    <property type="match status" value="1"/>
</dbReference>
<dbReference type="FunFam" id="3.90.79.10:FF:000012">
    <property type="entry name" value="Isopentenyl-diphosphate Delta-isomerase 1"/>
    <property type="match status" value="1"/>
</dbReference>
<evidence type="ECO:0000256" key="16">
    <source>
        <dbReference type="ARBA" id="ARBA00023140"/>
    </source>
</evidence>
<evidence type="ECO:0000256" key="18">
    <source>
        <dbReference type="ARBA" id="ARBA00023235"/>
    </source>
</evidence>
<keyword evidence="14" id="KW-0756">Sterol biosynthesis</keyword>
<evidence type="ECO:0000256" key="12">
    <source>
        <dbReference type="ARBA" id="ARBA00022842"/>
    </source>
</evidence>
<comment type="cofactor">
    <cofactor evidence="2">
        <name>Mg(2+)</name>
        <dbReference type="ChEBI" id="CHEBI:18420"/>
    </cofactor>
</comment>
<evidence type="ECO:0000256" key="9">
    <source>
        <dbReference type="ARBA" id="ARBA00022548"/>
    </source>
</evidence>
<reference evidence="21 22" key="1">
    <citation type="journal article" date="2020" name="Nat. Commun.">
        <title>Donkey genomes provide new insights into domestication and selection for coat color.</title>
        <authorList>
            <person name="Wang"/>
            <person name="C."/>
            <person name="Li"/>
            <person name="H."/>
            <person name="Guo"/>
            <person name="Y."/>
            <person name="Huang"/>
            <person name="J."/>
            <person name="Sun"/>
            <person name="Y."/>
            <person name="Min"/>
            <person name="J."/>
            <person name="Wang"/>
            <person name="J."/>
            <person name="Fang"/>
            <person name="X."/>
            <person name="Zhao"/>
            <person name="Z."/>
            <person name="Wang"/>
            <person name="S."/>
            <person name="Zhang"/>
            <person name="Y."/>
            <person name="Liu"/>
            <person name="Q."/>
            <person name="Jiang"/>
            <person name="Q."/>
            <person name="Wang"/>
            <person name="X."/>
            <person name="Guo"/>
            <person name="Y."/>
            <person name="Yang"/>
            <person name="C."/>
            <person name="Wang"/>
            <person name="Y."/>
            <person name="Tian"/>
            <person name="F."/>
            <person name="Zhuang"/>
            <person name="G."/>
            <person name="Fan"/>
            <person name="Y."/>
            <person name="Gao"/>
            <person name="Q."/>
            <person name="Li"/>
            <person name="Y."/>
            <person name="Ju"/>
            <person name="Z."/>
            <person name="Li"/>
            <person name="J."/>
            <person name="Li"/>
            <person name="R."/>
            <person name="Hou"/>
            <person name="M."/>
            <person name="Yang"/>
            <person name="G."/>
            <person name="Liu"/>
            <person name="G."/>
            <person name="Liu"/>
            <person name="W."/>
            <person name="Guo"/>
            <person name="J."/>
            <person name="Pan"/>
            <person name="S."/>
            <person name="Fan"/>
            <person name="G."/>
            <person name="Zhang"/>
            <person name="W."/>
            <person name="Zhang"/>
            <person name="R."/>
            <person name="Yu"/>
            <person name="J."/>
            <person name="Zhang"/>
            <person name="X."/>
            <person name="Yin"/>
            <person name="Q."/>
            <person name="Ji"/>
            <person name="C."/>
            <person name="Jin"/>
            <person name="Y."/>
            <person name="Yue"/>
            <person name="G."/>
            <person name="Liu"/>
            <person name="M."/>
            <person name="Xu"/>
            <person name="J."/>
            <person name="Liu"/>
            <person name="S."/>
            <person name="Jordana"/>
            <person name="J."/>
            <person name="Noce"/>
            <person name="A."/>
            <person name="Amills"/>
            <person name="M."/>
            <person name="Wu"/>
            <person name="D.D."/>
            <person name="Li"/>
            <person name="S."/>
            <person name="Zhou"/>
            <person name="X. and Zhong"/>
            <person name="J."/>
        </authorList>
    </citation>
    <scope>NUCLEOTIDE SEQUENCE [LARGE SCALE GENOMIC DNA]</scope>
</reference>
<evidence type="ECO:0000256" key="13">
    <source>
        <dbReference type="ARBA" id="ARBA00022955"/>
    </source>
</evidence>
<reference evidence="21" key="2">
    <citation type="submission" date="2025-08" db="UniProtKB">
        <authorList>
            <consortium name="Ensembl"/>
        </authorList>
    </citation>
    <scope>IDENTIFICATION</scope>
</reference>
<evidence type="ECO:0000256" key="10">
    <source>
        <dbReference type="ARBA" id="ARBA00022723"/>
    </source>
</evidence>
<keyword evidence="14" id="KW-0753">Steroid metabolism</keyword>
<keyword evidence="17" id="KW-0414">Isoprene biosynthesis</keyword>
<dbReference type="GO" id="GO:0046872">
    <property type="term" value="F:metal ion binding"/>
    <property type="evidence" value="ECO:0007669"/>
    <property type="project" value="UniProtKB-KW"/>
</dbReference>
<evidence type="ECO:0000256" key="2">
    <source>
        <dbReference type="ARBA" id="ARBA00001946"/>
    </source>
</evidence>
<feature type="compositionally biased region" description="Basic residues" evidence="19">
    <location>
        <begin position="55"/>
        <end position="65"/>
    </location>
</feature>
<dbReference type="InterPro" id="IPR000086">
    <property type="entry name" value="NUDIX_hydrolase_dom"/>
</dbReference>
<evidence type="ECO:0000256" key="4">
    <source>
        <dbReference type="ARBA" id="ARBA00004275"/>
    </source>
</evidence>
<evidence type="ECO:0000256" key="7">
    <source>
        <dbReference type="ARBA" id="ARBA00012057"/>
    </source>
</evidence>
<sequence length="376" mass="41442">GVGPGRRSRPPSVAGPSRPPPQLPGTDQPRRSDARGGHRPPRPAAGAAPGGDVHPHRRERHPHRGGHQEELSPEREHRERCRRGVSGPREAGGRDGRTQRRQRAPRVLGPARGGGRGAAPLPLRHRRLLCRQGCCTGRSASSCSTPTTSSCCSSGPTLRSPFRVSALGAAGVRRAPGAEPQGRRGRGGGPVPRGRGEGEGAARGDGRLRAVPTCGRGFNSVLRFDRLGCFTNTCCSHPLNNPREVEENDAIGVRRAAQRRLMAELGIPMEQVPPEEINYLTRIHYKAQSDGIWGEHEIDYILFVRKNVTLNPDPNEIKSYCYVSKEELEELLEKAASGEIKITPWFQIIAETFLFKWWDNLNHLNQFVDHEKIHRM</sequence>
<feature type="region of interest" description="Disordered" evidence="19">
    <location>
        <begin position="1"/>
        <end position="120"/>
    </location>
</feature>
<comment type="subcellular location">
    <subcellularLocation>
        <location evidence="4">Peroxisome</location>
    </subcellularLocation>
</comment>
<evidence type="ECO:0000313" key="21">
    <source>
        <dbReference type="Ensembl" id="ENSEASP00005034695.1"/>
    </source>
</evidence>
<evidence type="ECO:0000256" key="6">
    <source>
        <dbReference type="ARBA" id="ARBA00007579"/>
    </source>
</evidence>
<dbReference type="GO" id="GO:0004452">
    <property type="term" value="F:isopentenyl-diphosphate delta-isomerase activity"/>
    <property type="evidence" value="ECO:0007669"/>
    <property type="project" value="UniProtKB-EC"/>
</dbReference>
<evidence type="ECO:0000259" key="20">
    <source>
        <dbReference type="PROSITE" id="PS51462"/>
    </source>
</evidence>
<dbReference type="CDD" id="cd02885">
    <property type="entry name" value="NUDIX_IPP_Isomerase"/>
    <property type="match status" value="1"/>
</dbReference>
<dbReference type="PANTHER" id="PTHR10885">
    <property type="entry name" value="ISOPENTENYL-DIPHOSPHATE DELTA-ISOMERASE"/>
    <property type="match status" value="1"/>
</dbReference>
<keyword evidence="22" id="KW-1185">Reference proteome</keyword>
<keyword evidence="15" id="KW-0443">Lipid metabolism</keyword>
<dbReference type="EC" id="5.3.3.2" evidence="7"/>
<keyword evidence="10" id="KW-0479">Metal-binding</keyword>
<feature type="domain" description="Nudix hydrolase" evidence="20">
    <location>
        <begin position="192"/>
        <end position="348"/>
    </location>
</feature>
<dbReference type="GO" id="GO:0009240">
    <property type="term" value="P:isopentenyl diphosphate biosynthetic process"/>
    <property type="evidence" value="ECO:0007669"/>
    <property type="project" value="TreeGrafter"/>
</dbReference>
<name>A0A9L0I578_EQUAS</name>
<dbReference type="GeneTree" id="ENSGT00390000008527"/>
<dbReference type="GO" id="GO:0005777">
    <property type="term" value="C:peroxisome"/>
    <property type="evidence" value="ECO:0007669"/>
    <property type="project" value="UniProtKB-SubCell"/>
</dbReference>
<dbReference type="InterPro" id="IPR015797">
    <property type="entry name" value="NUDIX_hydrolase-like_dom_sf"/>
</dbReference>
<proteinExistence type="inferred from homology"/>
<keyword evidence="8" id="KW-0444">Lipid biosynthesis</keyword>
<reference evidence="21" key="3">
    <citation type="submission" date="2025-09" db="UniProtKB">
        <authorList>
            <consortium name="Ensembl"/>
        </authorList>
    </citation>
    <scope>IDENTIFICATION</scope>
</reference>
<evidence type="ECO:0000256" key="8">
    <source>
        <dbReference type="ARBA" id="ARBA00022516"/>
    </source>
</evidence>
<accession>A0A9L0I578</accession>
<keyword evidence="9" id="KW-0153">Cholesterol metabolism</keyword>
<dbReference type="PANTHER" id="PTHR10885:SF0">
    <property type="entry name" value="ISOPENTENYL-DIPHOSPHATE DELTA-ISOMERASE"/>
    <property type="match status" value="1"/>
</dbReference>
<dbReference type="NCBIfam" id="TIGR02150">
    <property type="entry name" value="IPP_isom_1"/>
    <property type="match status" value="1"/>
</dbReference>
<keyword evidence="12" id="KW-0460">Magnesium</keyword>
<evidence type="ECO:0000256" key="5">
    <source>
        <dbReference type="ARBA" id="ARBA00004826"/>
    </source>
</evidence>
<dbReference type="Pfam" id="PF00293">
    <property type="entry name" value="NUDIX"/>
    <property type="match status" value="1"/>
</dbReference>
<dbReference type="InterPro" id="IPR011876">
    <property type="entry name" value="IsopentenylPP_isomerase_typ1"/>
</dbReference>
<evidence type="ECO:0000256" key="14">
    <source>
        <dbReference type="ARBA" id="ARBA00023011"/>
    </source>
</evidence>
<keyword evidence="11" id="KW-0152">Cholesterol biosynthesis</keyword>
<dbReference type="Ensembl" id="ENSEAST00005040890.1">
    <property type="protein sequence ID" value="ENSEASP00005034695.1"/>
    <property type="gene ID" value="ENSEASG00005036647.1"/>
</dbReference>
<keyword evidence="13" id="KW-0752">Steroid biosynthesis</keyword>